<dbReference type="Pfam" id="PF05960">
    <property type="entry name" value="DUF885"/>
    <property type="match status" value="1"/>
</dbReference>
<dbReference type="PANTHER" id="PTHR33361:SF16">
    <property type="entry name" value="DUF885 DOMAIN-CONTAINING PROTEIN"/>
    <property type="match status" value="1"/>
</dbReference>
<sequence>MGAAAVLTPAIIAAPVAARAPTPSKALADLFAASDAGELRRNPISQLARGDTSNAGKIGNPLSDAYYAAERAAAEEELAALARIDRTKLTADEQISYDVFKWQREMDLKGLQPDMLALTAVRPIDHFNGFHTFMAELSSGQSVAPYKTTKDYRDGLSRFDDFVAISDTAIARMREGMKTGVVQPKLIVTNSVEQLDQMLGAPIEDSAFYQPLKTFPASVPAAEQARLRTAYRQAISTKLFPALKRLRDFMAGEYLAAARDSVGLRDMKGGAELYRYRAAVSTTTDLTPEQIHQIGLDEVKRLHGEMEKVKSEVGFTGTLPQFFEHIRTDPKFKPASREWLQQEYVRIGKRVEPNLPKLFSTIPKAPLEIRPVPALTEKGAARGSYQRGTPDGSRPGVFYFNAYDLPSRTTPSMETLYLHEGAPGHHFQLSLAQENTKLPNFQRFGGITAFSEGWGLYAETLGRELGVYTDPYQYFGYLDSQLFRAIRLVVDTGIHAKGWTRDQTIQYILDNSSRGRSNATAETERYIAIPGQALSYKIGQMKISELRARAERELGPKFDIRDFHAQVLLSGSLPMAVLEAKIDRWIAAKKAA</sequence>
<evidence type="ECO:0000313" key="2">
    <source>
        <dbReference type="Proteomes" id="UP000515971"/>
    </source>
</evidence>
<organism evidence="1 2">
    <name type="scientific">Sphingomonas lutea</name>
    <dbReference type="NCBI Taxonomy" id="1045317"/>
    <lineage>
        <taxon>Bacteria</taxon>
        <taxon>Pseudomonadati</taxon>
        <taxon>Pseudomonadota</taxon>
        <taxon>Alphaproteobacteria</taxon>
        <taxon>Sphingomonadales</taxon>
        <taxon>Sphingomonadaceae</taxon>
        <taxon>Sphingomonas</taxon>
    </lineage>
</organism>
<dbReference type="Proteomes" id="UP000515971">
    <property type="component" value="Chromosome"/>
</dbReference>
<reference evidence="1 2" key="1">
    <citation type="submission" date="2020-08" db="EMBL/GenBank/DDBJ databases">
        <title>Genome sequence of Sphingomonas lutea KCTC 23642T.</title>
        <authorList>
            <person name="Hyun D.-W."/>
            <person name="Bae J.-W."/>
        </authorList>
    </citation>
    <scope>NUCLEOTIDE SEQUENCE [LARGE SCALE GENOMIC DNA]</scope>
    <source>
        <strain evidence="1 2">KCTC 23642</strain>
    </source>
</reference>
<name>A0A7G9SKX5_9SPHN</name>
<evidence type="ECO:0000313" key="1">
    <source>
        <dbReference type="EMBL" id="QNN68500.1"/>
    </source>
</evidence>
<dbReference type="AlphaFoldDB" id="A0A7G9SKX5"/>
<protein>
    <submittedName>
        <fullName evidence="1">DUF885 domain-containing protein</fullName>
    </submittedName>
</protein>
<accession>A0A7G9SKX5</accession>
<keyword evidence="2" id="KW-1185">Reference proteome</keyword>
<dbReference type="KEGG" id="slut:H9L13_03140"/>
<dbReference type="PANTHER" id="PTHR33361">
    <property type="entry name" value="GLR0591 PROTEIN"/>
    <property type="match status" value="1"/>
</dbReference>
<gene>
    <name evidence="1" type="ORF">H9L13_03140</name>
</gene>
<dbReference type="InterPro" id="IPR010281">
    <property type="entry name" value="DUF885"/>
</dbReference>
<dbReference type="EMBL" id="CP060718">
    <property type="protein sequence ID" value="QNN68500.1"/>
    <property type="molecule type" value="Genomic_DNA"/>
</dbReference>
<proteinExistence type="predicted"/>